<dbReference type="RefSeq" id="WP_379578861.1">
    <property type="nucleotide sequence ID" value="NZ_JBHUFV010000061.1"/>
</dbReference>
<name>A0ABW4T8R8_9ACTN</name>
<dbReference type="Proteomes" id="UP001597368">
    <property type="component" value="Unassembled WGS sequence"/>
</dbReference>
<evidence type="ECO:0000313" key="1">
    <source>
        <dbReference type="EMBL" id="MFD1937564.1"/>
    </source>
</evidence>
<gene>
    <name evidence="1" type="ORF">ACFSKW_39465</name>
</gene>
<sequence length="111" mass="12197">MRKRNFVEVPESVAVASSSPELRTMYVAYASGAVAFVESNEETISLPDGTKEITRQEYEARLAELKAANAKHVAALRADDERRTREDYEALSAAGVQEATARRLSGYTGEL</sequence>
<accession>A0ABW4T8R8</accession>
<protein>
    <submittedName>
        <fullName evidence="1">Uncharacterized protein</fullName>
    </submittedName>
</protein>
<dbReference type="EMBL" id="JBHUFV010000061">
    <property type="protein sequence ID" value="MFD1937564.1"/>
    <property type="molecule type" value="Genomic_DNA"/>
</dbReference>
<organism evidence="1 2">
    <name type="scientific">Nonomuraea mangrovi</name>
    <dbReference type="NCBI Taxonomy" id="2316207"/>
    <lineage>
        <taxon>Bacteria</taxon>
        <taxon>Bacillati</taxon>
        <taxon>Actinomycetota</taxon>
        <taxon>Actinomycetes</taxon>
        <taxon>Streptosporangiales</taxon>
        <taxon>Streptosporangiaceae</taxon>
        <taxon>Nonomuraea</taxon>
    </lineage>
</organism>
<proteinExistence type="predicted"/>
<evidence type="ECO:0000313" key="2">
    <source>
        <dbReference type="Proteomes" id="UP001597368"/>
    </source>
</evidence>
<reference evidence="2" key="1">
    <citation type="journal article" date="2019" name="Int. J. Syst. Evol. Microbiol.">
        <title>The Global Catalogue of Microorganisms (GCM) 10K type strain sequencing project: providing services to taxonomists for standard genome sequencing and annotation.</title>
        <authorList>
            <consortium name="The Broad Institute Genomics Platform"/>
            <consortium name="The Broad Institute Genome Sequencing Center for Infectious Disease"/>
            <person name="Wu L."/>
            <person name="Ma J."/>
        </authorList>
    </citation>
    <scope>NUCLEOTIDE SEQUENCE [LARGE SCALE GENOMIC DNA]</scope>
    <source>
        <strain evidence="2">ICMP 6774ER</strain>
    </source>
</reference>
<comment type="caution">
    <text evidence="1">The sequence shown here is derived from an EMBL/GenBank/DDBJ whole genome shotgun (WGS) entry which is preliminary data.</text>
</comment>
<keyword evidence="2" id="KW-1185">Reference proteome</keyword>